<keyword evidence="3 9" id="KW-0963">Cytoplasm</keyword>
<dbReference type="Gene3D" id="3.40.50.150">
    <property type="entry name" value="Vaccinia Virus protein VP39"/>
    <property type="match status" value="1"/>
</dbReference>
<dbReference type="GeneID" id="30680454"/>
<dbReference type="EMBL" id="CP006867">
    <property type="protein sequence ID" value="ALU11844.1"/>
    <property type="molecule type" value="Genomic_DNA"/>
</dbReference>
<dbReference type="PANTHER" id="PTHR11579:SF0">
    <property type="entry name" value="PROTEIN-L-ISOASPARTATE(D-ASPARTATE) O-METHYLTRANSFERASE"/>
    <property type="match status" value="1"/>
</dbReference>
<dbReference type="Proteomes" id="UP000060778">
    <property type="component" value="Chromosome"/>
</dbReference>
<dbReference type="GO" id="GO:0005737">
    <property type="term" value="C:cytoplasm"/>
    <property type="evidence" value="ECO:0007669"/>
    <property type="project" value="UniProtKB-SubCell"/>
</dbReference>
<evidence type="ECO:0000256" key="5">
    <source>
        <dbReference type="ARBA" id="ARBA00022679"/>
    </source>
</evidence>
<dbReference type="GO" id="GO:0030091">
    <property type="term" value="P:protein repair"/>
    <property type="evidence" value="ECO:0007669"/>
    <property type="project" value="UniProtKB-UniRule"/>
</dbReference>
<keyword evidence="11" id="KW-1185">Reference proteome</keyword>
<reference evidence="10 11" key="1">
    <citation type="submission" date="2013-11" db="EMBL/GenBank/DDBJ databases">
        <title>Comparative genomics of Ignicoccus.</title>
        <authorList>
            <person name="Podar M."/>
        </authorList>
    </citation>
    <scope>NUCLEOTIDE SEQUENCE [LARGE SCALE GENOMIC DNA]</scope>
    <source>
        <strain evidence="10 11">DSM 13165</strain>
    </source>
</reference>
<comment type="subcellular location">
    <subcellularLocation>
        <location evidence="1 9">Cytoplasm</location>
    </subcellularLocation>
</comment>
<accession>A0A0U2U6R6</accession>
<evidence type="ECO:0000256" key="9">
    <source>
        <dbReference type="HAMAP-Rule" id="MF_00090"/>
    </source>
</evidence>
<dbReference type="InterPro" id="IPR000682">
    <property type="entry name" value="PCMT"/>
</dbReference>
<evidence type="ECO:0000313" key="11">
    <source>
        <dbReference type="Proteomes" id="UP000060778"/>
    </source>
</evidence>
<dbReference type="AlphaFoldDB" id="A0A0U2U6R6"/>
<dbReference type="GO" id="GO:0030488">
    <property type="term" value="P:tRNA methylation"/>
    <property type="evidence" value="ECO:0007669"/>
    <property type="project" value="InterPro"/>
</dbReference>
<dbReference type="NCBIfam" id="TIGR00080">
    <property type="entry name" value="pimt"/>
    <property type="match status" value="1"/>
</dbReference>
<evidence type="ECO:0000256" key="3">
    <source>
        <dbReference type="ARBA" id="ARBA00022490"/>
    </source>
</evidence>
<feature type="active site" evidence="9">
    <location>
        <position position="57"/>
    </location>
</feature>
<gene>
    <name evidence="9" type="primary">pcm</name>
    <name evidence="10" type="ORF">EYM_05350</name>
</gene>
<evidence type="ECO:0000256" key="8">
    <source>
        <dbReference type="ARBA" id="ARBA00029295"/>
    </source>
</evidence>
<evidence type="ECO:0000256" key="1">
    <source>
        <dbReference type="ARBA" id="ARBA00004496"/>
    </source>
</evidence>
<evidence type="ECO:0000256" key="7">
    <source>
        <dbReference type="ARBA" id="ARBA00025330"/>
    </source>
</evidence>
<dbReference type="GO" id="GO:0031515">
    <property type="term" value="C:tRNA (m1A) methyltransferase complex"/>
    <property type="evidence" value="ECO:0007669"/>
    <property type="project" value="InterPro"/>
</dbReference>
<dbReference type="FunFam" id="3.40.50.150:FF:000010">
    <property type="entry name" value="Protein-L-isoaspartate O-methyltransferase"/>
    <property type="match status" value="1"/>
</dbReference>
<dbReference type="PATRIC" id="fig|940295.4.peg.1026"/>
<comment type="function">
    <text evidence="7 9">Catalyzes the methyl esterification of L-isoaspartyl residues in peptides and proteins that result from spontaneous decomposition of normal L-aspartyl and L-asparaginyl residues. It plays a role in the repair and/or degradation of damaged proteins.</text>
</comment>
<protein>
    <recommendedName>
        <fullName evidence="9">Protein-L-isoaspartate O-methyltransferase</fullName>
        <ecNumber evidence="9">2.1.1.77</ecNumber>
    </recommendedName>
    <alternativeName>
        <fullName evidence="9">L-isoaspartyl protein carboxyl methyltransferase</fullName>
    </alternativeName>
    <alternativeName>
        <fullName evidence="9">Protein L-isoaspartyl methyltransferase</fullName>
    </alternativeName>
    <alternativeName>
        <fullName evidence="9">Protein-beta-aspartate methyltransferase</fullName>
        <shortName evidence="9">PIMT</shortName>
    </alternativeName>
</protein>
<dbReference type="PROSITE" id="PS51620">
    <property type="entry name" value="SAM_TRM61"/>
    <property type="match status" value="1"/>
</dbReference>
<dbReference type="KEGG" id="iis:EYM_05350"/>
<dbReference type="GO" id="GO:0004719">
    <property type="term" value="F:protein-L-isoaspartate (D-aspartate) O-methyltransferase activity"/>
    <property type="evidence" value="ECO:0007669"/>
    <property type="project" value="UniProtKB-UniRule"/>
</dbReference>
<evidence type="ECO:0000313" key="10">
    <source>
        <dbReference type="EMBL" id="ALU11844.1"/>
    </source>
</evidence>
<sequence length="212" mass="23544">MDKYQLIEKLIREGYIRRKEVAEAMLKVPREEFVPEELRPYAYEDRPLPIGRGQTISAPHMVAYMIEAAGVKRGDKVLEIGTGSGYNAAVLAEIVGPEGKVYTIERIRELAEKAKERLEKLGYGNRVKVFVGDGSKGLPQFAPFDKIIVTAAAKEIPMELVEQLKPGGVMVIPVEDWGGQVLLRVIKGKDGKVIVERLLPVMFVPLLSGTEE</sequence>
<evidence type="ECO:0000256" key="4">
    <source>
        <dbReference type="ARBA" id="ARBA00022603"/>
    </source>
</evidence>
<keyword evidence="5 9" id="KW-0808">Transferase</keyword>
<dbReference type="PROSITE" id="PS01279">
    <property type="entry name" value="PCMT"/>
    <property type="match status" value="1"/>
</dbReference>
<keyword evidence="6 9" id="KW-0949">S-adenosyl-L-methionine</keyword>
<dbReference type="InterPro" id="IPR029063">
    <property type="entry name" value="SAM-dependent_MTases_sf"/>
</dbReference>
<dbReference type="EC" id="2.1.1.77" evidence="9"/>
<proteinExistence type="inferred from homology"/>
<organism evidence="10 11">
    <name type="scientific">Ignicoccus islandicus DSM 13165</name>
    <dbReference type="NCBI Taxonomy" id="940295"/>
    <lineage>
        <taxon>Archaea</taxon>
        <taxon>Thermoproteota</taxon>
        <taxon>Thermoprotei</taxon>
        <taxon>Desulfurococcales</taxon>
        <taxon>Desulfurococcaceae</taxon>
        <taxon>Ignicoccus</taxon>
    </lineage>
</organism>
<dbReference type="SUPFAM" id="SSF53335">
    <property type="entry name" value="S-adenosyl-L-methionine-dependent methyltransferases"/>
    <property type="match status" value="1"/>
</dbReference>
<dbReference type="Pfam" id="PF01135">
    <property type="entry name" value="PCMT"/>
    <property type="match status" value="1"/>
</dbReference>
<evidence type="ECO:0000256" key="2">
    <source>
        <dbReference type="ARBA" id="ARBA00005369"/>
    </source>
</evidence>
<dbReference type="CDD" id="cd02440">
    <property type="entry name" value="AdoMet_MTases"/>
    <property type="match status" value="1"/>
</dbReference>
<dbReference type="GO" id="GO:0160107">
    <property type="term" value="F:tRNA (adenine(58)-N1)-methyltransferase activity"/>
    <property type="evidence" value="ECO:0007669"/>
    <property type="project" value="InterPro"/>
</dbReference>
<dbReference type="NCBIfam" id="NF001453">
    <property type="entry name" value="PRK00312.1"/>
    <property type="match status" value="1"/>
</dbReference>
<dbReference type="HAMAP" id="MF_00090">
    <property type="entry name" value="PIMT"/>
    <property type="match status" value="1"/>
</dbReference>
<dbReference type="STRING" id="940295.EYM_05350"/>
<name>A0A0U2U6R6_9CREN</name>
<comment type="similarity">
    <text evidence="2 9">Belongs to the methyltransferase superfamily. L-isoaspartyl/D-aspartyl protein methyltransferase family.</text>
</comment>
<dbReference type="RefSeq" id="WP_075049990.1">
    <property type="nucleotide sequence ID" value="NZ_CP006867.1"/>
</dbReference>
<comment type="catalytic activity">
    <reaction evidence="8 9">
        <text>[protein]-L-isoaspartate + S-adenosyl-L-methionine = [protein]-L-isoaspartate alpha-methyl ester + S-adenosyl-L-homocysteine</text>
        <dbReference type="Rhea" id="RHEA:12705"/>
        <dbReference type="Rhea" id="RHEA-COMP:12143"/>
        <dbReference type="Rhea" id="RHEA-COMP:12144"/>
        <dbReference type="ChEBI" id="CHEBI:57856"/>
        <dbReference type="ChEBI" id="CHEBI:59789"/>
        <dbReference type="ChEBI" id="CHEBI:90596"/>
        <dbReference type="ChEBI" id="CHEBI:90598"/>
        <dbReference type="EC" id="2.1.1.77"/>
    </reaction>
</comment>
<keyword evidence="4 9" id="KW-0489">Methyltransferase</keyword>
<dbReference type="InterPro" id="IPR014816">
    <property type="entry name" value="tRNA_MeTrfase_Gcd14"/>
</dbReference>
<evidence type="ECO:0000256" key="6">
    <source>
        <dbReference type="ARBA" id="ARBA00022691"/>
    </source>
</evidence>
<dbReference type="PANTHER" id="PTHR11579">
    <property type="entry name" value="PROTEIN-L-ISOASPARTATE O-METHYLTRANSFERASE"/>
    <property type="match status" value="1"/>
</dbReference>